<dbReference type="SUPFAM" id="SSF103473">
    <property type="entry name" value="MFS general substrate transporter"/>
    <property type="match status" value="1"/>
</dbReference>
<sequence length="430" mass="46086">MRSTSQNVCIFANNSFKIALLFLFLTEPEHVMTTNTVSRKVAWLRVVTLAVAAFIFNTTEFVPVGLLSDIAKSFGMETAQVGIMLTIYAWVVALMSLPFMLLTSQIERRKLLIGLFVLFIASHVLSFLAWNFKVLVISRVGIAFAHAIFWSITASLAIRLAPAGKRAQALSLIATGTALAMVLGLPIGRIVGQFFGWRTTFFAIGLGALITLVCLIKLLPSLPSEHSGSLKSLPLLFRRPALMSIYLLTVVVVTAHYTAYSYIEPFVQNVAGFSAGFATVLLLILGGAGILGSILFGKLGNQHASGLVCSAIGLLVLSLVLMLPASGSETHLAVLSVFWGIAIMIIGLGMQVKVLALAPDATDVAMSLFSGIFNIGIGAGALVGNQISLRWSMDIIGYAGAIPALAALVWAVVIFRRWPVKLEEQVSHSH</sequence>
<feature type="transmembrane region" description="Helical" evidence="9">
    <location>
        <begin position="111"/>
        <end position="130"/>
    </location>
</feature>
<dbReference type="NCBIfam" id="NF002921">
    <property type="entry name" value="PRK03545.1"/>
    <property type="match status" value="1"/>
</dbReference>
<organism evidence="11 12">
    <name type="scientific">Kosakonia oryziphila</name>
    <dbReference type="NCBI Taxonomy" id="1005667"/>
    <lineage>
        <taxon>Bacteria</taxon>
        <taxon>Pseudomonadati</taxon>
        <taxon>Pseudomonadota</taxon>
        <taxon>Gammaproteobacteria</taxon>
        <taxon>Enterobacterales</taxon>
        <taxon>Enterobacteriaceae</taxon>
        <taxon>Kosakonia</taxon>
    </lineage>
</organism>
<feature type="transmembrane region" description="Helical" evidence="9">
    <location>
        <begin position="170"/>
        <end position="188"/>
    </location>
</feature>
<dbReference type="InterPro" id="IPR036259">
    <property type="entry name" value="MFS_trans_sf"/>
</dbReference>
<feature type="transmembrane region" description="Helical" evidence="9">
    <location>
        <begin position="331"/>
        <end position="352"/>
    </location>
</feature>
<keyword evidence="12" id="KW-1185">Reference proteome</keyword>
<keyword evidence="7 9" id="KW-1133">Transmembrane helix</keyword>
<dbReference type="InterPro" id="IPR011701">
    <property type="entry name" value="MFS"/>
</dbReference>
<accession>A0A1C4F7I6</accession>
<dbReference type="EMBL" id="FMBC01000032">
    <property type="protein sequence ID" value="SCC51752.1"/>
    <property type="molecule type" value="Genomic_DNA"/>
</dbReference>
<feature type="transmembrane region" description="Helical" evidence="9">
    <location>
        <begin position="364"/>
        <end position="383"/>
    </location>
</feature>
<evidence type="ECO:0000256" key="2">
    <source>
        <dbReference type="ARBA" id="ARBA00022448"/>
    </source>
</evidence>
<dbReference type="PROSITE" id="PS50850">
    <property type="entry name" value="MFS"/>
    <property type="match status" value="1"/>
</dbReference>
<gene>
    <name evidence="9" type="primary">sotB</name>
    <name evidence="11" type="ORF">GA0061070_103244</name>
</gene>
<dbReference type="AlphaFoldDB" id="A0A1C4F7I6"/>
<reference evidence="12" key="1">
    <citation type="submission" date="2016-08" db="EMBL/GenBank/DDBJ databases">
        <authorList>
            <person name="Varghese N."/>
            <person name="Submissions Spin"/>
        </authorList>
    </citation>
    <scope>NUCLEOTIDE SEQUENCE [LARGE SCALE GENOMIC DNA]</scope>
    <source>
        <strain evidence="12">REICA_142</strain>
    </source>
</reference>
<evidence type="ECO:0000256" key="8">
    <source>
        <dbReference type="ARBA" id="ARBA00023136"/>
    </source>
</evidence>
<evidence type="ECO:0000313" key="11">
    <source>
        <dbReference type="EMBL" id="SCC51752.1"/>
    </source>
</evidence>
<feature type="transmembrane region" description="Helical" evidence="9">
    <location>
        <begin position="275"/>
        <end position="297"/>
    </location>
</feature>
<feature type="domain" description="Major facilitator superfamily (MFS) profile" evidence="10">
    <location>
        <begin position="45"/>
        <end position="418"/>
    </location>
</feature>
<comment type="similarity">
    <text evidence="9">Belongs to the major facilitator superfamily. SotB (TC 2.A.1.2) family.</text>
</comment>
<evidence type="ECO:0000256" key="4">
    <source>
        <dbReference type="ARBA" id="ARBA00022519"/>
    </source>
</evidence>
<keyword evidence="3 9" id="KW-1003">Cell membrane</keyword>
<dbReference type="Pfam" id="PF07690">
    <property type="entry name" value="MFS_1"/>
    <property type="match status" value="1"/>
</dbReference>
<keyword evidence="6 9" id="KW-0812">Transmembrane</keyword>
<evidence type="ECO:0000313" key="12">
    <source>
        <dbReference type="Proteomes" id="UP000198515"/>
    </source>
</evidence>
<dbReference type="PANTHER" id="PTHR43124:SF4">
    <property type="entry name" value="SUGAR EFFLUX TRANSPORTER"/>
    <property type="match status" value="1"/>
</dbReference>
<feature type="transmembrane region" description="Helical" evidence="9">
    <location>
        <begin position="79"/>
        <end position="99"/>
    </location>
</feature>
<keyword evidence="2 9" id="KW-0813">Transport</keyword>
<feature type="transmembrane region" description="Helical" evidence="9">
    <location>
        <begin position="304"/>
        <end position="325"/>
    </location>
</feature>
<comment type="subcellular location">
    <subcellularLocation>
        <location evidence="1 9">Cell membrane</location>
        <topology evidence="1 9">Multi-pass membrane protein</topology>
    </subcellularLocation>
</comment>
<dbReference type="PANTHER" id="PTHR43124">
    <property type="entry name" value="PURINE EFFLUX PUMP PBUE"/>
    <property type="match status" value="1"/>
</dbReference>
<feature type="transmembrane region" description="Helical" evidence="9">
    <location>
        <begin position="200"/>
        <end position="220"/>
    </location>
</feature>
<evidence type="ECO:0000256" key="9">
    <source>
        <dbReference type="HAMAP-Rule" id="MF_00517"/>
    </source>
</evidence>
<dbReference type="InterPro" id="IPR050189">
    <property type="entry name" value="MFS_Efflux_Transporters"/>
</dbReference>
<evidence type="ECO:0000256" key="5">
    <source>
        <dbReference type="ARBA" id="ARBA00022597"/>
    </source>
</evidence>
<protein>
    <recommendedName>
        <fullName evidence="9">Probable sugar efflux transporter</fullName>
    </recommendedName>
</protein>
<evidence type="ECO:0000256" key="6">
    <source>
        <dbReference type="ARBA" id="ARBA00022692"/>
    </source>
</evidence>
<feature type="transmembrane region" description="Helical" evidence="9">
    <location>
        <begin position="136"/>
        <end position="158"/>
    </location>
</feature>
<evidence type="ECO:0000259" key="10">
    <source>
        <dbReference type="PROSITE" id="PS50850"/>
    </source>
</evidence>
<keyword evidence="8 9" id="KW-0472">Membrane</keyword>
<dbReference type="CDD" id="cd17324">
    <property type="entry name" value="MFS_NepI_like"/>
    <property type="match status" value="1"/>
</dbReference>
<comment type="function">
    <text evidence="9">Involved in the efflux of sugars. The physiological role may be the reduction of the intracellular concentration of toxic sugars or sugar metabolites.</text>
</comment>
<evidence type="ECO:0000256" key="7">
    <source>
        <dbReference type="ARBA" id="ARBA00022989"/>
    </source>
</evidence>
<dbReference type="GO" id="GO:0005886">
    <property type="term" value="C:plasma membrane"/>
    <property type="evidence" value="ECO:0007669"/>
    <property type="project" value="UniProtKB-SubCell"/>
</dbReference>
<dbReference type="HAMAP" id="MF_00517">
    <property type="entry name" value="MFS_SotB"/>
    <property type="match status" value="1"/>
</dbReference>
<keyword evidence="5 9" id="KW-0762">Sugar transport</keyword>
<dbReference type="Gene3D" id="1.20.1250.20">
    <property type="entry name" value="MFS general substrate transporter like domains"/>
    <property type="match status" value="1"/>
</dbReference>
<dbReference type="GO" id="GO:0015144">
    <property type="term" value="F:carbohydrate transmembrane transporter activity"/>
    <property type="evidence" value="ECO:0007669"/>
    <property type="project" value="UniProtKB-UniRule"/>
</dbReference>
<feature type="transmembrane region" description="Helical" evidence="9">
    <location>
        <begin position="241"/>
        <end position="263"/>
    </location>
</feature>
<dbReference type="InterPro" id="IPR020846">
    <property type="entry name" value="MFS_dom"/>
</dbReference>
<evidence type="ECO:0000256" key="3">
    <source>
        <dbReference type="ARBA" id="ARBA00022475"/>
    </source>
</evidence>
<evidence type="ECO:0000256" key="1">
    <source>
        <dbReference type="ARBA" id="ARBA00004651"/>
    </source>
</evidence>
<dbReference type="InterPro" id="IPR023495">
    <property type="entry name" value="Sugar_effux_transptr_put"/>
</dbReference>
<proteinExistence type="inferred from homology"/>
<name>A0A1C4F7I6_9ENTR</name>
<keyword evidence="4" id="KW-0997">Cell inner membrane</keyword>
<feature type="transmembrane region" description="Helical" evidence="9">
    <location>
        <begin position="395"/>
        <end position="415"/>
    </location>
</feature>
<feature type="transmembrane region" description="Helical" evidence="9">
    <location>
        <begin position="42"/>
        <end position="59"/>
    </location>
</feature>
<dbReference type="Proteomes" id="UP000198515">
    <property type="component" value="Unassembled WGS sequence"/>
</dbReference>